<feature type="region of interest" description="Disordered" evidence="1">
    <location>
        <begin position="1"/>
        <end position="41"/>
    </location>
</feature>
<sequence length="41" mass="4627">MYHSRVSVPNSVKKTRRQHAVRAKALPHAARHALRAQPQAT</sequence>
<accession>A0A0N7JV26</accession>
<evidence type="ECO:0000313" key="3">
    <source>
        <dbReference type="Proteomes" id="UP000019146"/>
    </source>
</evidence>
<name>A0A0N7JV26_9BURK</name>
<dbReference type="KEGG" id="bcai:K788_0000851"/>
<feature type="compositionally biased region" description="Basic residues" evidence="1">
    <location>
        <begin position="13"/>
        <end position="22"/>
    </location>
</feature>
<gene>
    <name evidence="2" type="ORF">K788_0000851</name>
</gene>
<organism evidence="2 3">
    <name type="scientific">Paraburkholderia caribensis MBA4</name>
    <dbReference type="NCBI Taxonomy" id="1323664"/>
    <lineage>
        <taxon>Bacteria</taxon>
        <taxon>Pseudomonadati</taxon>
        <taxon>Pseudomonadota</taxon>
        <taxon>Betaproteobacteria</taxon>
        <taxon>Burkholderiales</taxon>
        <taxon>Burkholderiaceae</taxon>
        <taxon>Paraburkholderia</taxon>
    </lineage>
</organism>
<protein>
    <submittedName>
        <fullName evidence="2">Uncharacterized protein</fullName>
    </submittedName>
</protein>
<evidence type="ECO:0000256" key="1">
    <source>
        <dbReference type="SAM" id="MobiDB-lite"/>
    </source>
</evidence>
<evidence type="ECO:0000313" key="2">
    <source>
        <dbReference type="EMBL" id="ALL68037.1"/>
    </source>
</evidence>
<dbReference type="AlphaFoldDB" id="A0A0N7JV26"/>
<reference evidence="2 3" key="1">
    <citation type="journal article" date="2014" name="Genome Announc.">
        <title>Draft Genome Sequence of the Haloacid-Degrading Burkholderia caribensis Strain MBA4.</title>
        <authorList>
            <person name="Pan Y."/>
            <person name="Kong K.F."/>
            <person name="Tsang J.S."/>
        </authorList>
    </citation>
    <scope>NUCLEOTIDE SEQUENCE [LARGE SCALE GENOMIC DNA]</scope>
    <source>
        <strain evidence="2 3">MBA4</strain>
    </source>
</reference>
<proteinExistence type="predicted"/>
<dbReference type="EMBL" id="CP012747">
    <property type="protein sequence ID" value="ALL68037.1"/>
    <property type="molecule type" value="Genomic_DNA"/>
</dbReference>
<dbReference type="Proteomes" id="UP000019146">
    <property type="component" value="Chromosome 2"/>
</dbReference>